<dbReference type="EMBL" id="CP002830">
    <property type="protein sequence ID" value="AEI66942.1"/>
    <property type="molecule type" value="Genomic_DNA"/>
</dbReference>
<dbReference type="KEGG" id="mfu:LILAB_25245"/>
<evidence type="ECO:0000313" key="2">
    <source>
        <dbReference type="Proteomes" id="UP000000488"/>
    </source>
</evidence>
<dbReference type="HOGENOM" id="CLU_1823278_0_0_7"/>
<dbReference type="InterPro" id="IPR011855">
    <property type="entry name" value="Phgtail_TP901_1"/>
</dbReference>
<proteinExistence type="predicted"/>
<evidence type="ECO:0000313" key="1">
    <source>
        <dbReference type="EMBL" id="AEI66942.1"/>
    </source>
</evidence>
<protein>
    <submittedName>
        <fullName evidence="1">Uncharacterized protein</fullName>
    </submittedName>
</protein>
<accession>F8C7Z0</accession>
<gene>
    <name evidence="1" type="ordered locus">LILAB_25245</name>
</gene>
<reference evidence="1 2" key="1">
    <citation type="journal article" date="2011" name="J. Bacteriol.">
        <title>Genome sequence of the halotolerant marine bacterium Myxococcus fulvus HW-1.</title>
        <authorList>
            <person name="Li Z.F."/>
            <person name="Li X."/>
            <person name="Liu H."/>
            <person name="Liu X."/>
            <person name="Han K."/>
            <person name="Wu Z.H."/>
            <person name="Hu W."/>
            <person name="Li F.F."/>
            <person name="Li Y.Z."/>
        </authorList>
    </citation>
    <scope>NUCLEOTIDE SEQUENCE [LARGE SCALE GENOMIC DNA]</scope>
    <source>
        <strain evidence="2">ATCC BAA-855 / HW-1</strain>
    </source>
</reference>
<organism evidence="1 2">
    <name type="scientific">Myxococcus fulvus (strain ATCC BAA-855 / HW-1)</name>
    <dbReference type="NCBI Taxonomy" id="483219"/>
    <lineage>
        <taxon>Bacteria</taxon>
        <taxon>Pseudomonadati</taxon>
        <taxon>Myxococcota</taxon>
        <taxon>Myxococcia</taxon>
        <taxon>Myxococcales</taxon>
        <taxon>Cystobacterineae</taxon>
        <taxon>Myxococcaceae</taxon>
        <taxon>Myxococcus</taxon>
    </lineage>
</organism>
<dbReference type="NCBIfam" id="NF047353">
    <property type="entry name" value="tube_lmo2291"/>
    <property type="match status" value="1"/>
</dbReference>
<dbReference type="Pfam" id="PF06199">
    <property type="entry name" value="Phage_tail_2"/>
    <property type="match status" value="1"/>
</dbReference>
<dbReference type="STRING" id="483219.LILAB_25245"/>
<name>F8C7Z0_MYXFH</name>
<dbReference type="AlphaFoldDB" id="F8C7Z0"/>
<dbReference type="Proteomes" id="UP000000488">
    <property type="component" value="Chromosome"/>
</dbReference>
<dbReference type="Gene3D" id="4.10.410.40">
    <property type="match status" value="1"/>
</dbReference>
<sequence length="143" mass="15261">MADPVIAFIHAIHIAEEASEAPSESNKMDGITDAPVNFSADSVDIGYLGQDGGWKRSMTTSKSFQIPISGHLMRNDPTHVLLRDAFLQNETVYLLIVEDADAAPGSQGHRYPVKVSSYEEGRTSTDVVTVSATLTGQGAPSAL</sequence>